<evidence type="ECO:0000256" key="7">
    <source>
        <dbReference type="ARBA" id="ARBA00022692"/>
    </source>
</evidence>
<sequence>MPTDHGEPCGDRHLSFCLNGGFCYLIPSVSRPYCRCSDSFTGARCQEIFLPSKKTQPKTSTLTYVLVLAVVIGVLFMAVLYFICRIRRKLKMKQNAQDFDFHGINCEREAP</sequence>
<dbReference type="PROSITE" id="PS00022">
    <property type="entry name" value="EGF_1"/>
    <property type="match status" value="1"/>
</dbReference>
<evidence type="ECO:0000256" key="5">
    <source>
        <dbReference type="ARBA" id="ARBA00022525"/>
    </source>
</evidence>
<dbReference type="GO" id="GO:0005615">
    <property type="term" value="C:extracellular space"/>
    <property type="evidence" value="ECO:0007669"/>
    <property type="project" value="TreeGrafter"/>
</dbReference>
<evidence type="ECO:0000256" key="2">
    <source>
        <dbReference type="ARBA" id="ARBA00004613"/>
    </source>
</evidence>
<keyword evidence="12" id="KW-0325">Glycoprotein</keyword>
<dbReference type="GO" id="GO:0008083">
    <property type="term" value="F:growth factor activity"/>
    <property type="evidence" value="ECO:0007669"/>
    <property type="project" value="UniProtKB-KW"/>
</dbReference>
<evidence type="ECO:0000256" key="12">
    <source>
        <dbReference type="ARBA" id="ARBA00023180"/>
    </source>
</evidence>
<keyword evidence="5" id="KW-0964">Secreted</keyword>
<keyword evidence="6 16" id="KW-0245">EGF-like domain</keyword>
<dbReference type="PANTHER" id="PTHR10740">
    <property type="entry name" value="TRANSFORMING GROWTH FACTOR ALPHA"/>
    <property type="match status" value="1"/>
</dbReference>
<evidence type="ECO:0000256" key="14">
    <source>
        <dbReference type="ARBA" id="ARBA00063299"/>
    </source>
</evidence>
<dbReference type="FunFam" id="2.10.25.10:FF:000356">
    <property type="entry name" value="pro-neuregulin-4, membrane-bound isoform"/>
    <property type="match status" value="1"/>
</dbReference>
<reference evidence="19" key="1">
    <citation type="journal article" date="2022" name="bioRxiv">
        <title>Sequencing and chromosome-scale assembly of the giantPleurodeles waltlgenome.</title>
        <authorList>
            <person name="Brown T."/>
            <person name="Elewa A."/>
            <person name="Iarovenko S."/>
            <person name="Subramanian E."/>
            <person name="Araus A.J."/>
            <person name="Petzold A."/>
            <person name="Susuki M."/>
            <person name="Suzuki K.-i.T."/>
            <person name="Hayashi T."/>
            <person name="Toyoda A."/>
            <person name="Oliveira C."/>
            <person name="Osipova E."/>
            <person name="Leigh N.D."/>
            <person name="Simon A."/>
            <person name="Yun M.H."/>
        </authorList>
    </citation>
    <scope>NUCLEOTIDE SEQUENCE</scope>
    <source>
        <strain evidence="19">20211129_DDA</strain>
        <tissue evidence="19">Liver</tissue>
    </source>
</reference>
<protein>
    <recommendedName>
        <fullName evidence="15">Pro-neuregulin-4, membrane-bound isoform</fullName>
    </recommendedName>
</protein>
<evidence type="ECO:0000256" key="17">
    <source>
        <dbReference type="SAM" id="Phobius"/>
    </source>
</evidence>
<evidence type="ECO:0000256" key="4">
    <source>
        <dbReference type="ARBA" id="ARBA00022475"/>
    </source>
</evidence>
<dbReference type="GO" id="GO:0007173">
    <property type="term" value="P:epidermal growth factor receptor signaling pathway"/>
    <property type="evidence" value="ECO:0007669"/>
    <property type="project" value="TreeGrafter"/>
</dbReference>
<dbReference type="AlphaFoldDB" id="A0AAV7TY14"/>
<keyword evidence="10 17" id="KW-0472">Membrane</keyword>
<evidence type="ECO:0000256" key="3">
    <source>
        <dbReference type="ARBA" id="ARBA00008216"/>
    </source>
</evidence>
<name>A0AAV7TY14_PLEWA</name>
<keyword evidence="11 16" id="KW-1015">Disulfide bond</keyword>
<dbReference type="GO" id="GO:0045840">
    <property type="term" value="P:positive regulation of mitotic nuclear division"/>
    <property type="evidence" value="ECO:0007669"/>
    <property type="project" value="TreeGrafter"/>
</dbReference>
<evidence type="ECO:0000256" key="9">
    <source>
        <dbReference type="ARBA" id="ARBA00023030"/>
    </source>
</evidence>
<evidence type="ECO:0000256" key="10">
    <source>
        <dbReference type="ARBA" id="ARBA00023136"/>
    </source>
</evidence>
<evidence type="ECO:0000256" key="11">
    <source>
        <dbReference type="ARBA" id="ARBA00023157"/>
    </source>
</evidence>
<dbReference type="PROSITE" id="PS50026">
    <property type="entry name" value="EGF_3"/>
    <property type="match status" value="1"/>
</dbReference>
<keyword evidence="9" id="KW-0339">Growth factor</keyword>
<evidence type="ECO:0000256" key="13">
    <source>
        <dbReference type="ARBA" id="ARBA00054375"/>
    </source>
</evidence>
<comment type="subunit">
    <text evidence="14">Interacts with ERBB4.</text>
</comment>
<organism evidence="19 20">
    <name type="scientific">Pleurodeles waltl</name>
    <name type="common">Iberian ribbed newt</name>
    <dbReference type="NCBI Taxonomy" id="8319"/>
    <lineage>
        <taxon>Eukaryota</taxon>
        <taxon>Metazoa</taxon>
        <taxon>Chordata</taxon>
        <taxon>Craniata</taxon>
        <taxon>Vertebrata</taxon>
        <taxon>Euteleostomi</taxon>
        <taxon>Amphibia</taxon>
        <taxon>Batrachia</taxon>
        <taxon>Caudata</taxon>
        <taxon>Salamandroidea</taxon>
        <taxon>Salamandridae</taxon>
        <taxon>Pleurodelinae</taxon>
        <taxon>Pleurodeles</taxon>
    </lineage>
</organism>
<proteinExistence type="inferred from homology"/>
<evidence type="ECO:0000313" key="20">
    <source>
        <dbReference type="Proteomes" id="UP001066276"/>
    </source>
</evidence>
<evidence type="ECO:0000256" key="16">
    <source>
        <dbReference type="PROSITE-ProRule" id="PRU00076"/>
    </source>
</evidence>
<keyword evidence="7 17" id="KW-0812">Transmembrane</keyword>
<comment type="function">
    <text evidence="13">Low affinity ligand for the ERBB4 tyrosine kinase receptor. Concomitantly recruits ERBB1 and ERBB2 coreceptors, resulting in ligand-stimulated tyrosine phosphorylation and activation of the ERBB receptors. Does not bind to the ERBB1, ERBB2 and ERBB3 receptors.</text>
</comment>
<feature type="disulfide bond" evidence="16">
    <location>
        <begin position="17"/>
        <end position="34"/>
    </location>
</feature>
<gene>
    <name evidence="19" type="ORF">NDU88_006857</name>
</gene>
<dbReference type="SUPFAM" id="SSF57196">
    <property type="entry name" value="EGF/Laminin"/>
    <property type="match status" value="1"/>
</dbReference>
<comment type="subcellular location">
    <subcellularLocation>
        <location evidence="1">Cell membrane</location>
        <topology evidence="1">Single-pass type I membrane protein</topology>
    </subcellularLocation>
    <subcellularLocation>
        <location evidence="2">Secreted</location>
    </subcellularLocation>
</comment>
<feature type="transmembrane region" description="Helical" evidence="17">
    <location>
        <begin position="62"/>
        <end position="84"/>
    </location>
</feature>
<evidence type="ECO:0000256" key="15">
    <source>
        <dbReference type="ARBA" id="ARBA00073762"/>
    </source>
</evidence>
<comment type="caution">
    <text evidence="16">Lacks conserved residue(s) required for the propagation of feature annotation.</text>
</comment>
<dbReference type="Gene3D" id="2.10.25.10">
    <property type="entry name" value="Laminin"/>
    <property type="match status" value="1"/>
</dbReference>
<keyword evidence="8 17" id="KW-1133">Transmembrane helix</keyword>
<dbReference type="GO" id="GO:0005886">
    <property type="term" value="C:plasma membrane"/>
    <property type="evidence" value="ECO:0007669"/>
    <property type="project" value="UniProtKB-SubCell"/>
</dbReference>
<evidence type="ECO:0000256" key="1">
    <source>
        <dbReference type="ARBA" id="ARBA00004251"/>
    </source>
</evidence>
<dbReference type="EMBL" id="JANPWB010000006">
    <property type="protein sequence ID" value="KAJ1181654.1"/>
    <property type="molecule type" value="Genomic_DNA"/>
</dbReference>
<dbReference type="Proteomes" id="UP001066276">
    <property type="component" value="Chromosome 3_2"/>
</dbReference>
<accession>A0AAV7TY14</accession>
<feature type="domain" description="EGF-like" evidence="18">
    <location>
        <begin position="5"/>
        <end position="46"/>
    </location>
</feature>
<comment type="caution">
    <text evidence="19">The sequence shown here is derived from an EMBL/GenBank/DDBJ whole genome shotgun (WGS) entry which is preliminary data.</text>
</comment>
<comment type="similarity">
    <text evidence="3">Belongs to the neuregulin family.</text>
</comment>
<dbReference type="GO" id="GO:0005154">
    <property type="term" value="F:epidermal growth factor receptor binding"/>
    <property type="evidence" value="ECO:0007669"/>
    <property type="project" value="TreeGrafter"/>
</dbReference>
<evidence type="ECO:0000256" key="6">
    <source>
        <dbReference type="ARBA" id="ARBA00022536"/>
    </source>
</evidence>
<feature type="disulfide bond" evidence="16">
    <location>
        <begin position="36"/>
        <end position="45"/>
    </location>
</feature>
<evidence type="ECO:0000256" key="8">
    <source>
        <dbReference type="ARBA" id="ARBA00022989"/>
    </source>
</evidence>
<dbReference type="InterPro" id="IPR000742">
    <property type="entry name" value="EGF"/>
</dbReference>
<dbReference type="GO" id="GO:0008284">
    <property type="term" value="P:positive regulation of cell population proliferation"/>
    <property type="evidence" value="ECO:0007669"/>
    <property type="project" value="TreeGrafter"/>
</dbReference>
<dbReference type="PANTHER" id="PTHR10740:SF15">
    <property type="entry name" value="EGF-LIKE DOMAIN-CONTAINING PROTEIN"/>
    <property type="match status" value="1"/>
</dbReference>
<evidence type="ECO:0000313" key="19">
    <source>
        <dbReference type="EMBL" id="KAJ1181654.1"/>
    </source>
</evidence>
<keyword evidence="20" id="KW-1185">Reference proteome</keyword>
<keyword evidence="4" id="KW-1003">Cell membrane</keyword>
<evidence type="ECO:0000259" key="18">
    <source>
        <dbReference type="PROSITE" id="PS50026"/>
    </source>
</evidence>